<gene>
    <name evidence="1" type="ORF">JYK14_11395</name>
</gene>
<proteinExistence type="predicted"/>
<accession>A0ABT1D4B1</accession>
<dbReference type="EMBL" id="JAFIRR010000067">
    <property type="protein sequence ID" value="MCO6416758.1"/>
    <property type="molecule type" value="Genomic_DNA"/>
</dbReference>
<keyword evidence="1" id="KW-0808">Transferase</keyword>
<comment type="caution">
    <text evidence="1">The sequence shown here is derived from an EMBL/GenBank/DDBJ whole genome shotgun (WGS) entry which is preliminary data.</text>
</comment>
<reference evidence="1 2" key="1">
    <citation type="submission" date="2021-12" db="EMBL/GenBank/DDBJ databases">
        <title>Siccirubricoccus leaddurans sp. nov., a high concentration Zn2+ tolerance bacterium.</title>
        <authorList>
            <person name="Cao Y."/>
        </authorList>
    </citation>
    <scope>NUCLEOTIDE SEQUENCE [LARGE SCALE GENOMIC DNA]</scope>
    <source>
        <strain evidence="1 2">KC 17139</strain>
    </source>
</reference>
<name>A0ABT1D4B1_9PROT</name>
<dbReference type="InterPro" id="IPR029063">
    <property type="entry name" value="SAM-dependent_MTases_sf"/>
</dbReference>
<dbReference type="SUPFAM" id="SSF53335">
    <property type="entry name" value="S-adenosyl-L-methionine-dependent methyltransferases"/>
    <property type="match status" value="1"/>
</dbReference>
<dbReference type="GO" id="GO:0008168">
    <property type="term" value="F:methyltransferase activity"/>
    <property type="evidence" value="ECO:0007669"/>
    <property type="project" value="UniProtKB-KW"/>
</dbReference>
<organism evidence="1 2">
    <name type="scientific">Siccirubricoccus soli</name>
    <dbReference type="NCBI Taxonomy" id="2899147"/>
    <lineage>
        <taxon>Bacteria</taxon>
        <taxon>Pseudomonadati</taxon>
        <taxon>Pseudomonadota</taxon>
        <taxon>Alphaproteobacteria</taxon>
        <taxon>Acetobacterales</taxon>
        <taxon>Roseomonadaceae</taxon>
        <taxon>Siccirubricoccus</taxon>
    </lineage>
</organism>
<evidence type="ECO:0000313" key="2">
    <source>
        <dbReference type="Proteomes" id="UP001523392"/>
    </source>
</evidence>
<dbReference type="Gene3D" id="3.40.50.150">
    <property type="entry name" value="Vaccinia Virus protein VP39"/>
    <property type="match status" value="1"/>
</dbReference>
<dbReference type="RefSeq" id="WP_252953387.1">
    <property type="nucleotide sequence ID" value="NZ_JAFIRR010000067.1"/>
</dbReference>
<keyword evidence="1" id="KW-0489">Methyltransferase</keyword>
<dbReference type="GO" id="GO:0032259">
    <property type="term" value="P:methylation"/>
    <property type="evidence" value="ECO:0007669"/>
    <property type="project" value="UniProtKB-KW"/>
</dbReference>
<evidence type="ECO:0000313" key="1">
    <source>
        <dbReference type="EMBL" id="MCO6416758.1"/>
    </source>
</evidence>
<protein>
    <submittedName>
        <fullName evidence="1">Class I SAM-dependent methyltransferase</fullName>
    </submittedName>
</protein>
<sequence>MTHLSAIALDPADRTVRTVKQVLTEAMQAEIDRSQGIYAIEGMSGGRYRHFINHLVRALPQPRYLEVGSWMGSTLCAAIHGNAVQALAIDDWSQFGGPKEAFLANVQAHLTPEAQVGFLEGDFRQVPFATLAAQAPPYGIYLFDGPHEEADQYDGLARALPALAELFVFICDDWNWAQVRRGTWRAIADSGLETLFAAEIRTSLDNSHGTPGGKESDWHNGYFISVLRKPPAFALPG</sequence>
<keyword evidence="2" id="KW-1185">Reference proteome</keyword>
<dbReference type="Proteomes" id="UP001523392">
    <property type="component" value="Unassembled WGS sequence"/>
</dbReference>